<dbReference type="SMART" id="SM00028">
    <property type="entry name" value="TPR"/>
    <property type="match status" value="1"/>
</dbReference>
<dbReference type="SUPFAM" id="SSF53300">
    <property type="entry name" value="vWA-like"/>
    <property type="match status" value="1"/>
</dbReference>
<dbReference type="KEGG" id="saz:Sama_2173"/>
<evidence type="ECO:0000256" key="3">
    <source>
        <dbReference type="PROSITE-ProRule" id="PRU00339"/>
    </source>
</evidence>
<sequence length="701" mass="75765">MIHFIRPEWLLLFIPLLPVLWFLNRRQSVSSAWQGYIAPHLARVLLTEGEGRRSGVGLWWLGVAWTVTTLALSGPAITKEPMPVFSAGAARVLVMDMSISMYATDLPPNRLTQARFRAIDLINQLSDGDTALVAYAGEAFVISPLTRDKATLLNLLPSLSPDIMPLLGSSPAAGISLARDLLTQGGHPDGDIVLMTDGLDAVDVADVKRSLKGSPFRLTVYGFGTAQGAPMKLPNGSFVRGNDDNLVLPKLDAELLAGLAQSERGIWQPSTLDGSDVSRLVKWLSREGEATDTELTGDTWQDLGPYLALLLLLPALLSFRRGVLASMLLPAMLALSLSSQEAEASIWQTPDQQAMEAFRQKDFTTAANEFEREDWKAAAHYRAGDYEAALKGFEQDSSAAGLYNQGNALMQLGRYDEAAKRYQKALEQQPDMEDAKRNAALAKALQEMQESQQEKQGQDGQSSSDDSQQQNSQSQQQNSQQSGTEQGQDSEQGAENNNGDQSQSSPQSGDEGSQSAQDGQSPGESQQQHESQQNESQQNESQQGDAAQETTSADDVANQGSSDSKSEDTNNSESDSGKGDGNNDAPMSADINAEQPKAPAPNGESAVSSGSTEADEQTSPAEQAGSQTVAELAEGESEADAEQAQVGVIDPSLKESDLPPEMLRALKSVNDDPSVLLRNKMQLEYQLRRARGEHRQEKEKW</sequence>
<dbReference type="Gene3D" id="1.25.40.10">
    <property type="entry name" value="Tetratricopeptide repeat domain"/>
    <property type="match status" value="1"/>
</dbReference>
<dbReference type="InterPro" id="IPR002035">
    <property type="entry name" value="VWF_A"/>
</dbReference>
<dbReference type="eggNOG" id="COG2304">
    <property type="taxonomic scope" value="Bacteria"/>
</dbReference>
<dbReference type="SUPFAM" id="SSF48452">
    <property type="entry name" value="TPR-like"/>
    <property type="match status" value="1"/>
</dbReference>
<dbReference type="InterPro" id="IPR050768">
    <property type="entry name" value="UPF0353/GerABKA_families"/>
</dbReference>
<keyword evidence="8" id="KW-1185">Reference proteome</keyword>
<feature type="compositionally biased region" description="Low complexity" evidence="4">
    <location>
        <begin position="458"/>
        <end position="487"/>
    </location>
</feature>
<reference evidence="7 8" key="1">
    <citation type="submission" date="2006-12" db="EMBL/GenBank/DDBJ databases">
        <title>Complete sequence of Shewanella amazonensis SB2B.</title>
        <authorList>
            <consortium name="US DOE Joint Genome Institute"/>
            <person name="Copeland A."/>
            <person name="Lucas S."/>
            <person name="Lapidus A."/>
            <person name="Barry K."/>
            <person name="Detter J.C."/>
            <person name="Glavina del Rio T."/>
            <person name="Hammon N."/>
            <person name="Israni S."/>
            <person name="Dalin E."/>
            <person name="Tice H."/>
            <person name="Pitluck S."/>
            <person name="Munk A.C."/>
            <person name="Brettin T."/>
            <person name="Bruce D."/>
            <person name="Han C."/>
            <person name="Tapia R."/>
            <person name="Gilna P."/>
            <person name="Schmutz J."/>
            <person name="Larimer F."/>
            <person name="Land M."/>
            <person name="Hauser L."/>
            <person name="Kyrpides N."/>
            <person name="Mikhailova N."/>
            <person name="Fredrickson J."/>
            <person name="Richardson P."/>
        </authorList>
    </citation>
    <scope>NUCLEOTIDE SEQUENCE [LARGE SCALE GENOMIC DNA]</scope>
    <source>
        <strain evidence="8">ATCC BAA-1098 / SB2B</strain>
    </source>
</reference>
<feature type="region of interest" description="Disordered" evidence="4">
    <location>
        <begin position="445"/>
        <end position="657"/>
    </location>
</feature>
<dbReference type="InterPro" id="IPR011990">
    <property type="entry name" value="TPR-like_helical_dom_sf"/>
</dbReference>
<dbReference type="RefSeq" id="WP_011760286.1">
    <property type="nucleotide sequence ID" value="NC_008700.1"/>
</dbReference>
<keyword evidence="2 3" id="KW-0802">TPR repeat</keyword>
<dbReference type="PROSITE" id="PS50005">
    <property type="entry name" value="TPR"/>
    <property type="match status" value="1"/>
</dbReference>
<gene>
    <name evidence="7" type="ordered locus">Sama_2173</name>
</gene>
<dbReference type="Gene3D" id="3.40.50.410">
    <property type="entry name" value="von Willebrand factor, type A domain"/>
    <property type="match status" value="1"/>
</dbReference>
<protein>
    <submittedName>
        <fullName evidence="7">TPR domain protein</fullName>
    </submittedName>
</protein>
<dbReference type="eggNOG" id="COG0457">
    <property type="taxonomic scope" value="Bacteria"/>
</dbReference>
<keyword evidence="5" id="KW-0472">Membrane</keyword>
<accession>A1S7M2</accession>
<evidence type="ECO:0000256" key="2">
    <source>
        <dbReference type="ARBA" id="ARBA00022803"/>
    </source>
</evidence>
<evidence type="ECO:0000256" key="5">
    <source>
        <dbReference type="SAM" id="Phobius"/>
    </source>
</evidence>
<dbReference type="Pfam" id="PF07719">
    <property type="entry name" value="TPR_2"/>
    <property type="match status" value="1"/>
</dbReference>
<dbReference type="STRING" id="326297.Sama_2173"/>
<feature type="compositionally biased region" description="Low complexity" evidence="4">
    <location>
        <begin position="496"/>
        <end position="515"/>
    </location>
</feature>
<dbReference type="InterPro" id="IPR036465">
    <property type="entry name" value="vWFA_dom_sf"/>
</dbReference>
<feature type="compositionally biased region" description="Low complexity" evidence="4">
    <location>
        <begin position="524"/>
        <end position="543"/>
    </location>
</feature>
<dbReference type="HOGENOM" id="CLU_024570_3_1_6"/>
<keyword evidence="5" id="KW-0812">Transmembrane</keyword>
<dbReference type="InterPro" id="IPR013105">
    <property type="entry name" value="TPR_2"/>
</dbReference>
<feature type="domain" description="VWFA" evidence="6">
    <location>
        <begin position="90"/>
        <end position="224"/>
    </location>
</feature>
<proteinExistence type="predicted"/>
<dbReference type="PANTHER" id="PTHR22550:SF14">
    <property type="entry name" value="VWFA DOMAIN-CONTAINING PROTEIN"/>
    <property type="match status" value="1"/>
</dbReference>
<feature type="compositionally biased region" description="Polar residues" evidence="4">
    <location>
        <begin position="544"/>
        <end position="574"/>
    </location>
</feature>
<keyword evidence="5" id="KW-1133">Transmembrane helix</keyword>
<dbReference type="OrthoDB" id="9807628at2"/>
<dbReference type="PROSITE" id="PS50234">
    <property type="entry name" value="VWFA"/>
    <property type="match status" value="1"/>
</dbReference>
<organism evidence="7 8">
    <name type="scientific">Shewanella amazonensis (strain ATCC BAA-1098 / SB2B)</name>
    <dbReference type="NCBI Taxonomy" id="326297"/>
    <lineage>
        <taxon>Bacteria</taxon>
        <taxon>Pseudomonadati</taxon>
        <taxon>Pseudomonadota</taxon>
        <taxon>Gammaproteobacteria</taxon>
        <taxon>Alteromonadales</taxon>
        <taxon>Shewanellaceae</taxon>
        <taxon>Shewanella</taxon>
    </lineage>
</organism>
<dbReference type="PROSITE" id="PS50293">
    <property type="entry name" value="TPR_REGION"/>
    <property type="match status" value="1"/>
</dbReference>
<feature type="repeat" description="TPR" evidence="3">
    <location>
        <begin position="399"/>
        <end position="432"/>
    </location>
</feature>
<dbReference type="AlphaFoldDB" id="A1S7M2"/>
<dbReference type="EMBL" id="CP000507">
    <property type="protein sequence ID" value="ABM00379.1"/>
    <property type="molecule type" value="Genomic_DNA"/>
</dbReference>
<evidence type="ECO:0000256" key="1">
    <source>
        <dbReference type="ARBA" id="ARBA00022737"/>
    </source>
</evidence>
<dbReference type="SMART" id="SM00327">
    <property type="entry name" value="VWA"/>
    <property type="match status" value="1"/>
</dbReference>
<name>A1S7M2_SHEAM</name>
<dbReference type="Proteomes" id="UP000009175">
    <property type="component" value="Chromosome"/>
</dbReference>
<evidence type="ECO:0000259" key="6">
    <source>
        <dbReference type="PROSITE" id="PS50234"/>
    </source>
</evidence>
<evidence type="ECO:0000313" key="8">
    <source>
        <dbReference type="Proteomes" id="UP000009175"/>
    </source>
</evidence>
<dbReference type="InterPro" id="IPR019734">
    <property type="entry name" value="TPR_rpt"/>
</dbReference>
<feature type="transmembrane region" description="Helical" evidence="5">
    <location>
        <begin position="56"/>
        <end position="77"/>
    </location>
</feature>
<dbReference type="Pfam" id="PF13519">
    <property type="entry name" value="VWA_2"/>
    <property type="match status" value="1"/>
</dbReference>
<feature type="compositionally biased region" description="Polar residues" evidence="4">
    <location>
        <begin position="605"/>
        <end position="629"/>
    </location>
</feature>
<keyword evidence="1" id="KW-0677">Repeat</keyword>
<evidence type="ECO:0000313" key="7">
    <source>
        <dbReference type="EMBL" id="ABM00379.1"/>
    </source>
</evidence>
<dbReference type="PANTHER" id="PTHR22550">
    <property type="entry name" value="SPORE GERMINATION PROTEIN"/>
    <property type="match status" value="1"/>
</dbReference>
<evidence type="ECO:0000256" key="4">
    <source>
        <dbReference type="SAM" id="MobiDB-lite"/>
    </source>
</evidence>